<proteinExistence type="predicted"/>
<dbReference type="PATRIC" id="fig|1262449.3.peg.3052"/>
<organism evidence="2 5">
    <name type="scientific">Clostridium pasteurianum DSM 525 = ATCC 6013</name>
    <dbReference type="NCBI Taxonomy" id="1262449"/>
    <lineage>
        <taxon>Bacteria</taxon>
        <taxon>Bacillati</taxon>
        <taxon>Bacillota</taxon>
        <taxon>Clostridia</taxon>
        <taxon>Eubacteriales</taxon>
        <taxon>Clostridiaceae</taxon>
        <taxon>Clostridium</taxon>
    </lineage>
</organism>
<dbReference type="KEGG" id="cpae:CPAST_c33070"/>
<dbReference type="eggNOG" id="ENOG50332HT">
    <property type="taxonomic scope" value="Bacteria"/>
</dbReference>
<dbReference type="EMBL" id="CP009268">
    <property type="protein sequence ID" value="AJA53361.1"/>
    <property type="molecule type" value="Genomic_DNA"/>
</dbReference>
<evidence type="ECO:0000256" key="1">
    <source>
        <dbReference type="SAM" id="Phobius"/>
    </source>
</evidence>
<dbReference type="RefSeq" id="WP_003446597.1">
    <property type="nucleotide sequence ID" value="NZ_ANZB01000011.1"/>
</dbReference>
<sequence>MFGIILAFKIFIIIFIIAVILLIMLLLIPYNYFIEGNTRENFKVKVHVNWLIGIFKIIVFNLSDQFQIEVYFFNLRIYSSFKKNRNKYIENSKSINKKFKINLKNLDLNFLKKVLSYLRDVFLILKPNTFNIKGVYGFEDPFFTGAISSVLSIIKLNFSLVKIDVSPVFDKIVLNILIEAKGKVNLFKIIFVIVKVLREKELRKFILTKV</sequence>
<dbReference type="InterPro" id="IPR021338">
    <property type="entry name" value="DUF2953"/>
</dbReference>
<protein>
    <recommendedName>
        <fullName evidence="6">DUF2953 domain-containing protein</fullName>
    </recommendedName>
</protein>
<accession>A0A0H3JAA3</accession>
<keyword evidence="5" id="KW-1185">Reference proteome</keyword>
<keyword evidence="1" id="KW-0812">Transmembrane</keyword>
<dbReference type="Pfam" id="PF11167">
    <property type="entry name" value="DUF2953"/>
    <property type="match status" value="1"/>
</dbReference>
<name>A0A0H3JAA3_CLOPA</name>
<feature type="transmembrane region" description="Helical" evidence="1">
    <location>
        <begin position="7"/>
        <end position="30"/>
    </location>
</feature>
<reference evidence="2 5" key="1">
    <citation type="journal article" date="2015" name="Genome Announc.">
        <title>Complete Genome Sequence of the Nitrogen-Fixing and Solvent-Producing Clostridium pasteurianum DSM 525.</title>
        <authorList>
            <person name="Poehlein A."/>
            <person name="Grosse-Honebrink A."/>
            <person name="Zhang Y."/>
            <person name="Minton N.P."/>
            <person name="Daniel R."/>
        </authorList>
    </citation>
    <scope>NUCLEOTIDE SEQUENCE [LARGE SCALE GENOMIC DNA]</scope>
    <source>
        <strain evidence="2">DSM 525</strain>
        <strain evidence="5">DSM 525 / ATCC 6013</strain>
    </source>
</reference>
<reference evidence="3" key="2">
    <citation type="submission" date="2015-10" db="EMBL/GenBank/DDBJ databases">
        <title>Improved Draft Genome Sequence of Clostridium pasteurianum Strain ATCC 6013 (DSM 525) Using a Hybrid Next-Generation Sequencing Approach.</title>
        <authorList>
            <person name="Pyne M.E."/>
            <person name="Utturkar S.M."/>
            <person name="Brown S.D."/>
            <person name="Moo-Young M."/>
            <person name="Chung D.A."/>
            <person name="Chou P.C."/>
        </authorList>
    </citation>
    <scope>NUCLEOTIDE SEQUENCE</scope>
    <source>
        <strain evidence="3">ATCC 6013</strain>
    </source>
</reference>
<dbReference type="EMBL" id="JPGY02000001">
    <property type="protein sequence ID" value="KRU14614.1"/>
    <property type="molecule type" value="Genomic_DNA"/>
</dbReference>
<dbReference type="AlphaFoldDB" id="A0A0H3JAA3"/>
<evidence type="ECO:0000313" key="2">
    <source>
        <dbReference type="EMBL" id="AJA53361.1"/>
    </source>
</evidence>
<evidence type="ECO:0000313" key="5">
    <source>
        <dbReference type="Proteomes" id="UP000030905"/>
    </source>
</evidence>
<evidence type="ECO:0008006" key="6">
    <source>
        <dbReference type="Google" id="ProtNLM"/>
    </source>
</evidence>
<dbReference type="KEGG" id="cpat:CLPA_c33070"/>
<feature type="transmembrane region" description="Helical" evidence="1">
    <location>
        <begin position="50"/>
        <end position="73"/>
    </location>
</feature>
<keyword evidence="1" id="KW-1133">Transmembrane helix</keyword>
<keyword evidence="1" id="KW-0472">Membrane</keyword>
<evidence type="ECO:0000313" key="3">
    <source>
        <dbReference type="EMBL" id="KRU14614.1"/>
    </source>
</evidence>
<gene>
    <name evidence="2" type="ORF">CLPA_c33070</name>
    <name evidence="3" type="ORF">CP6013_03873</name>
</gene>
<dbReference type="Proteomes" id="UP000030905">
    <property type="component" value="Chromosome"/>
</dbReference>
<dbReference type="GeneID" id="93075411"/>
<reference evidence="3 4" key="3">
    <citation type="journal article" name="Genome Announc.">
        <title>Improved Draft Genome Sequence of Clostridium pasteurianum Strain ATCC 6013 (DSM 525) Using a Hybrid Next-Generation Sequencing Approach.</title>
        <authorList>
            <person name="Pyne M.E."/>
            <person name="Utturkar S."/>
            <person name="Brown S.D."/>
            <person name="Moo-Young M."/>
            <person name="Chung D.A."/>
            <person name="Chou C.P."/>
        </authorList>
    </citation>
    <scope>NUCLEOTIDE SEQUENCE [LARGE SCALE GENOMIC DNA]</scope>
    <source>
        <strain evidence="3 4">ATCC 6013</strain>
    </source>
</reference>
<evidence type="ECO:0000313" key="4">
    <source>
        <dbReference type="Proteomes" id="UP000028042"/>
    </source>
</evidence>
<dbReference type="Proteomes" id="UP000028042">
    <property type="component" value="Unassembled WGS sequence"/>
</dbReference>